<name>A0A370X1D9_9GAMM</name>
<evidence type="ECO:0000313" key="4">
    <source>
        <dbReference type="EMBL" id="RDS82219.1"/>
    </source>
</evidence>
<sequence>MCQRPGQPALRWQPRHRGRTRSMTDNLEKLIASIETRVRADDPQALTEANDLVERFPDEARVWSLRSYILSRSHDFEGAIHDMTQAIELAPTEPVFFFNRGRFHLRLGRPKEAIEDFTRGLEQCAHHQNNYYRDSLLFFRAAAHVRLRDGTAAAADLSEIEDDEFSLWIEGLVSKKQLMAEAEKFGPRRSPRPRP</sequence>
<dbReference type="SUPFAM" id="SSF48452">
    <property type="entry name" value="TPR-like"/>
    <property type="match status" value="1"/>
</dbReference>
<comment type="caution">
    <text evidence="4">The sequence shown here is derived from an EMBL/GenBank/DDBJ whole genome shotgun (WGS) entry which is preliminary data.</text>
</comment>
<dbReference type="InterPro" id="IPR011990">
    <property type="entry name" value="TPR-like_helical_dom_sf"/>
</dbReference>
<reference evidence="4 5" key="1">
    <citation type="submission" date="2018-07" db="EMBL/GenBank/DDBJ databases">
        <title>Dyella monticola sp. nov. and Dyella psychrodurans sp. nov. isolated from monsoon evergreen broad-leaved forest soil of Dinghu Mountain, China.</title>
        <authorList>
            <person name="Gao Z."/>
            <person name="Qiu L."/>
        </authorList>
    </citation>
    <scope>NUCLEOTIDE SEQUENCE [LARGE SCALE GENOMIC DNA]</scope>
    <source>
        <strain evidence="4 5">4G-K06</strain>
    </source>
</reference>
<dbReference type="Proteomes" id="UP000254258">
    <property type="component" value="Unassembled WGS sequence"/>
</dbReference>
<proteinExistence type="predicted"/>
<evidence type="ECO:0000256" key="3">
    <source>
        <dbReference type="PROSITE-ProRule" id="PRU00339"/>
    </source>
</evidence>
<gene>
    <name evidence="4" type="ORF">DWU98_09280</name>
</gene>
<feature type="repeat" description="TPR" evidence="3">
    <location>
        <begin position="60"/>
        <end position="93"/>
    </location>
</feature>
<dbReference type="SMART" id="SM00028">
    <property type="entry name" value="TPR"/>
    <property type="match status" value="2"/>
</dbReference>
<dbReference type="InterPro" id="IPR050498">
    <property type="entry name" value="Ycf3"/>
</dbReference>
<dbReference type="PROSITE" id="PS50005">
    <property type="entry name" value="TPR"/>
    <property type="match status" value="1"/>
</dbReference>
<dbReference type="Gene3D" id="1.25.40.10">
    <property type="entry name" value="Tetratricopeptide repeat domain"/>
    <property type="match status" value="1"/>
</dbReference>
<dbReference type="EMBL" id="QRBE01000004">
    <property type="protein sequence ID" value="RDS82219.1"/>
    <property type="molecule type" value="Genomic_DNA"/>
</dbReference>
<keyword evidence="1" id="KW-0677">Repeat</keyword>
<evidence type="ECO:0000256" key="1">
    <source>
        <dbReference type="ARBA" id="ARBA00022737"/>
    </source>
</evidence>
<dbReference type="PANTHER" id="PTHR44858:SF1">
    <property type="entry name" value="UDP-N-ACETYLGLUCOSAMINE--PEPTIDE N-ACETYLGLUCOSAMINYLTRANSFERASE SPINDLY-RELATED"/>
    <property type="match status" value="1"/>
</dbReference>
<accession>A0A370X1D9</accession>
<dbReference type="AlphaFoldDB" id="A0A370X1D9"/>
<dbReference type="InterPro" id="IPR019734">
    <property type="entry name" value="TPR_rpt"/>
</dbReference>
<organism evidence="4 5">
    <name type="scientific">Dyella monticola</name>
    <dbReference type="NCBI Taxonomy" id="1927958"/>
    <lineage>
        <taxon>Bacteria</taxon>
        <taxon>Pseudomonadati</taxon>
        <taxon>Pseudomonadota</taxon>
        <taxon>Gammaproteobacteria</taxon>
        <taxon>Lysobacterales</taxon>
        <taxon>Rhodanobacteraceae</taxon>
        <taxon>Dyella</taxon>
    </lineage>
</organism>
<evidence type="ECO:0000313" key="5">
    <source>
        <dbReference type="Proteomes" id="UP000254258"/>
    </source>
</evidence>
<evidence type="ECO:0000256" key="2">
    <source>
        <dbReference type="ARBA" id="ARBA00022803"/>
    </source>
</evidence>
<keyword evidence="2 3" id="KW-0802">TPR repeat</keyword>
<dbReference type="Pfam" id="PF13432">
    <property type="entry name" value="TPR_16"/>
    <property type="match status" value="1"/>
</dbReference>
<keyword evidence="5" id="KW-1185">Reference proteome</keyword>
<dbReference type="PANTHER" id="PTHR44858">
    <property type="entry name" value="TETRATRICOPEPTIDE REPEAT PROTEIN 6"/>
    <property type="match status" value="1"/>
</dbReference>
<protein>
    <submittedName>
        <fullName evidence="4">Uncharacterized protein</fullName>
    </submittedName>
</protein>